<evidence type="ECO:0000256" key="12">
    <source>
        <dbReference type="ARBA" id="ARBA00025280"/>
    </source>
</evidence>
<evidence type="ECO:0000256" key="7">
    <source>
        <dbReference type="ARBA" id="ARBA00022832"/>
    </source>
</evidence>
<evidence type="ECO:0000256" key="11">
    <source>
        <dbReference type="ARBA" id="ARBA00023160"/>
    </source>
</evidence>
<gene>
    <name evidence="13" type="primary">accD</name>
    <name evidence="15" type="ORF">EI42_00109</name>
</gene>
<name>A0A326UTA7_THEHA</name>
<proteinExistence type="inferred from homology"/>
<keyword evidence="10 13" id="KW-0443">Lipid metabolism</keyword>
<dbReference type="GO" id="GO:0016743">
    <property type="term" value="F:carboxyl- or carbamoyltransferase activity"/>
    <property type="evidence" value="ECO:0007669"/>
    <property type="project" value="UniProtKB-UniRule"/>
</dbReference>
<feature type="domain" description="CoA carboxyltransferase N-terminal" evidence="14">
    <location>
        <begin position="28"/>
        <end position="304"/>
    </location>
</feature>
<keyword evidence="2 13" id="KW-0444">Lipid biosynthesis</keyword>
<evidence type="ECO:0000256" key="5">
    <source>
        <dbReference type="ARBA" id="ARBA00022741"/>
    </source>
</evidence>
<evidence type="ECO:0000256" key="8">
    <source>
        <dbReference type="ARBA" id="ARBA00022833"/>
    </source>
</evidence>
<dbReference type="Gene3D" id="3.90.226.10">
    <property type="entry name" value="2-enoyl-CoA Hydratase, Chain A, domain 1"/>
    <property type="match status" value="1"/>
</dbReference>
<dbReference type="HAMAP" id="MF_01395">
    <property type="entry name" value="AcetylCoA_CT_beta"/>
    <property type="match status" value="1"/>
</dbReference>
<dbReference type="PRINTS" id="PR01070">
    <property type="entry name" value="ACCCTRFRASEB"/>
</dbReference>
<dbReference type="InterPro" id="IPR041010">
    <property type="entry name" value="Znf-ACC"/>
</dbReference>
<comment type="caution">
    <text evidence="15">The sequence shown here is derived from an EMBL/GenBank/DDBJ whole genome shotgun (WGS) entry which is preliminary data.</text>
</comment>
<keyword evidence="13" id="KW-0963">Cytoplasm</keyword>
<organism evidence="15 16">
    <name type="scientific">Thermosporothrix hazakensis</name>
    <dbReference type="NCBI Taxonomy" id="644383"/>
    <lineage>
        <taxon>Bacteria</taxon>
        <taxon>Bacillati</taxon>
        <taxon>Chloroflexota</taxon>
        <taxon>Ktedonobacteria</taxon>
        <taxon>Ktedonobacterales</taxon>
        <taxon>Thermosporotrichaceae</taxon>
        <taxon>Thermosporothrix</taxon>
    </lineage>
</organism>
<comment type="catalytic activity">
    <reaction evidence="13">
        <text>N(6)-carboxybiotinyl-L-lysyl-[protein] + acetyl-CoA = N(6)-biotinyl-L-lysyl-[protein] + malonyl-CoA</text>
        <dbReference type="Rhea" id="RHEA:54728"/>
        <dbReference type="Rhea" id="RHEA-COMP:10505"/>
        <dbReference type="Rhea" id="RHEA-COMP:10506"/>
        <dbReference type="ChEBI" id="CHEBI:57288"/>
        <dbReference type="ChEBI" id="CHEBI:57384"/>
        <dbReference type="ChEBI" id="CHEBI:83144"/>
        <dbReference type="ChEBI" id="CHEBI:83145"/>
        <dbReference type="EC" id="2.1.3.15"/>
    </reaction>
</comment>
<keyword evidence="4 13" id="KW-0479">Metal-binding</keyword>
<keyword evidence="6 13" id="KW-0863">Zinc-finger</keyword>
<evidence type="ECO:0000256" key="6">
    <source>
        <dbReference type="ARBA" id="ARBA00022771"/>
    </source>
</evidence>
<protein>
    <recommendedName>
        <fullName evidence="13">Acetyl-coenzyme A carboxylase carboxyl transferase subunit beta</fullName>
        <shortName evidence="13">ACCase subunit beta</shortName>
        <shortName evidence="13">Acetyl-CoA carboxylase carboxyltransferase subunit beta</shortName>
        <ecNumber evidence="13">2.1.3.15</ecNumber>
    </recommendedName>
</protein>
<feature type="binding site" evidence="13">
    <location>
        <position position="51"/>
    </location>
    <ligand>
        <name>Zn(2+)</name>
        <dbReference type="ChEBI" id="CHEBI:29105"/>
    </ligand>
</feature>
<feature type="binding site" evidence="13">
    <location>
        <position position="32"/>
    </location>
    <ligand>
        <name>Zn(2+)</name>
        <dbReference type="ChEBI" id="CHEBI:29105"/>
    </ligand>
</feature>
<evidence type="ECO:0000313" key="15">
    <source>
        <dbReference type="EMBL" id="PZW35943.1"/>
    </source>
</evidence>
<feature type="binding site" evidence="13">
    <location>
        <position position="54"/>
    </location>
    <ligand>
        <name>Zn(2+)</name>
        <dbReference type="ChEBI" id="CHEBI:29105"/>
    </ligand>
</feature>
<dbReference type="PROSITE" id="PS50980">
    <property type="entry name" value="COA_CT_NTER"/>
    <property type="match status" value="1"/>
</dbReference>
<dbReference type="SUPFAM" id="SSF52096">
    <property type="entry name" value="ClpP/crotonase"/>
    <property type="match status" value="1"/>
</dbReference>
<sequence length="307" mass="33367">MAKEAATPTTRQNFSADQASSLSTVGNIAVKCPKCKEIHYNRDWEKNLKVCPRCNHHGRISARERINLLVDPGSFVEIDADMLPADPLHFVASPPGDAKKPPYAAKLEEERQKKGQNEAVISGYATIDAQPLALAIMDFQFMAGSMGSVVGEKITRTIELALERSIPVLISSTSGGARMQEGIFSLMQMAKTSAALAKLGEAGLPYISLLTDPTTGGVSASFAFLGDIILAEPGALVCFTGPRVIEGFMHIKVPEGTINSEFALQHGMIDAVVHRRDLRQTLSRLLQMYSGSTKKEETAYRKRQYGL</sequence>
<dbReference type="InterPro" id="IPR034733">
    <property type="entry name" value="AcCoA_carboxyl_beta"/>
</dbReference>
<dbReference type="GO" id="GO:0006633">
    <property type="term" value="P:fatty acid biosynthetic process"/>
    <property type="evidence" value="ECO:0007669"/>
    <property type="project" value="UniProtKB-KW"/>
</dbReference>
<keyword evidence="8 13" id="KW-0862">Zinc</keyword>
<feature type="zinc finger region" description="C4-type" evidence="13">
    <location>
        <begin position="32"/>
        <end position="54"/>
    </location>
</feature>
<comment type="pathway">
    <text evidence="13">Lipid metabolism; malonyl-CoA biosynthesis; malonyl-CoA from acetyl-CoA: step 1/1.</text>
</comment>
<dbReference type="GO" id="GO:2001295">
    <property type="term" value="P:malonyl-CoA biosynthetic process"/>
    <property type="evidence" value="ECO:0007669"/>
    <property type="project" value="UniProtKB-UniRule"/>
</dbReference>
<accession>A0A326UTA7</accession>
<dbReference type="AlphaFoldDB" id="A0A326UTA7"/>
<dbReference type="InterPro" id="IPR011762">
    <property type="entry name" value="COA_CT_N"/>
</dbReference>
<evidence type="ECO:0000256" key="9">
    <source>
        <dbReference type="ARBA" id="ARBA00022840"/>
    </source>
</evidence>
<comment type="subunit">
    <text evidence="13">Acetyl-CoA carboxylase is a heterohexamer composed of biotin carboxyl carrier protein (AccB), biotin carboxylase (AccC) and two subunits each of ACCase subunit alpha (AccA) and ACCase subunit beta (AccD).</text>
</comment>
<dbReference type="GO" id="GO:0003989">
    <property type="term" value="F:acetyl-CoA carboxylase activity"/>
    <property type="evidence" value="ECO:0007669"/>
    <property type="project" value="InterPro"/>
</dbReference>
<dbReference type="Proteomes" id="UP000248806">
    <property type="component" value="Unassembled WGS sequence"/>
</dbReference>
<evidence type="ECO:0000256" key="1">
    <source>
        <dbReference type="ARBA" id="ARBA00004496"/>
    </source>
</evidence>
<dbReference type="RefSeq" id="WP_111317597.1">
    <property type="nucleotide sequence ID" value="NZ_BIFX01000001.1"/>
</dbReference>
<dbReference type="GO" id="GO:0008270">
    <property type="term" value="F:zinc ion binding"/>
    <property type="evidence" value="ECO:0007669"/>
    <property type="project" value="UniProtKB-UniRule"/>
</dbReference>
<dbReference type="InterPro" id="IPR029045">
    <property type="entry name" value="ClpP/crotonase-like_dom_sf"/>
</dbReference>
<dbReference type="Pfam" id="PF01039">
    <property type="entry name" value="Carboxyl_trans"/>
    <property type="match status" value="1"/>
</dbReference>
<evidence type="ECO:0000256" key="4">
    <source>
        <dbReference type="ARBA" id="ARBA00022723"/>
    </source>
</evidence>
<dbReference type="EC" id="2.1.3.15" evidence="13"/>
<dbReference type="UniPathway" id="UPA00655">
    <property type="reaction ID" value="UER00711"/>
</dbReference>
<keyword evidence="11 13" id="KW-0275">Fatty acid biosynthesis</keyword>
<dbReference type="OrthoDB" id="9772975at2"/>
<comment type="function">
    <text evidence="12 13">Component of the acetyl coenzyme A carboxylase (ACC) complex. Biotin carboxylase (BC) catalyzes the carboxylation of biotin on its carrier protein (BCCP) and then the CO(2) group is transferred by the transcarboxylase to acetyl-CoA to form malonyl-CoA.</text>
</comment>
<evidence type="ECO:0000256" key="10">
    <source>
        <dbReference type="ARBA" id="ARBA00023098"/>
    </source>
</evidence>
<evidence type="ECO:0000256" key="2">
    <source>
        <dbReference type="ARBA" id="ARBA00022516"/>
    </source>
</evidence>
<dbReference type="EMBL" id="QKUF01000001">
    <property type="protein sequence ID" value="PZW35943.1"/>
    <property type="molecule type" value="Genomic_DNA"/>
</dbReference>
<dbReference type="PANTHER" id="PTHR42995">
    <property type="entry name" value="ACETYL-COENZYME A CARBOXYLASE CARBOXYL TRANSFERASE SUBUNIT BETA, CHLOROPLASTIC"/>
    <property type="match status" value="1"/>
</dbReference>
<comment type="similarity">
    <text evidence="13">Belongs to the AccD/PCCB family.</text>
</comment>
<dbReference type="NCBIfam" id="TIGR00515">
    <property type="entry name" value="accD"/>
    <property type="match status" value="1"/>
</dbReference>
<comment type="cofactor">
    <cofactor evidence="13">
        <name>Zn(2+)</name>
        <dbReference type="ChEBI" id="CHEBI:29105"/>
    </cofactor>
    <text evidence="13">Binds 1 zinc ion per subunit.</text>
</comment>
<keyword evidence="5 13" id="KW-0547">Nucleotide-binding</keyword>
<keyword evidence="16" id="KW-1185">Reference proteome</keyword>
<dbReference type="PANTHER" id="PTHR42995:SF5">
    <property type="entry name" value="ACETYL-COENZYME A CARBOXYLASE CARBOXYL TRANSFERASE SUBUNIT BETA, CHLOROPLASTIC"/>
    <property type="match status" value="1"/>
</dbReference>
<dbReference type="Pfam" id="PF17848">
    <property type="entry name" value="Zn_ribbon_ACC"/>
    <property type="match status" value="1"/>
</dbReference>
<evidence type="ECO:0000313" key="16">
    <source>
        <dbReference type="Proteomes" id="UP000248806"/>
    </source>
</evidence>
<evidence type="ECO:0000256" key="3">
    <source>
        <dbReference type="ARBA" id="ARBA00022679"/>
    </source>
</evidence>
<evidence type="ECO:0000259" key="14">
    <source>
        <dbReference type="PROSITE" id="PS50980"/>
    </source>
</evidence>
<feature type="binding site" evidence="13">
    <location>
        <position position="35"/>
    </location>
    <ligand>
        <name>Zn(2+)</name>
        <dbReference type="ChEBI" id="CHEBI:29105"/>
    </ligand>
</feature>
<dbReference type="GO" id="GO:0005524">
    <property type="term" value="F:ATP binding"/>
    <property type="evidence" value="ECO:0007669"/>
    <property type="project" value="UniProtKB-KW"/>
</dbReference>
<comment type="subcellular location">
    <subcellularLocation>
        <location evidence="1 13">Cytoplasm</location>
    </subcellularLocation>
</comment>
<keyword evidence="3 13" id="KW-0808">Transferase</keyword>
<dbReference type="InterPro" id="IPR000438">
    <property type="entry name" value="Acetyl_CoA_COase_Trfase_b_su"/>
</dbReference>
<reference evidence="15 16" key="1">
    <citation type="submission" date="2018-06" db="EMBL/GenBank/DDBJ databases">
        <title>Genomic Encyclopedia of Archaeal and Bacterial Type Strains, Phase II (KMG-II): from individual species to whole genera.</title>
        <authorList>
            <person name="Goeker M."/>
        </authorList>
    </citation>
    <scope>NUCLEOTIDE SEQUENCE [LARGE SCALE GENOMIC DNA]</scope>
    <source>
        <strain evidence="15 16">ATCC BAA-1881</strain>
    </source>
</reference>
<dbReference type="GO" id="GO:0009317">
    <property type="term" value="C:acetyl-CoA carboxylase complex"/>
    <property type="evidence" value="ECO:0007669"/>
    <property type="project" value="InterPro"/>
</dbReference>
<keyword evidence="9 13" id="KW-0067">ATP-binding</keyword>
<evidence type="ECO:0000256" key="13">
    <source>
        <dbReference type="HAMAP-Rule" id="MF_01395"/>
    </source>
</evidence>
<keyword evidence="7 13" id="KW-0276">Fatty acid metabolism</keyword>